<sequence length="138" mass="15302">MIGNDKKKNVRFMEIVTSAIVRFTNANDGVEEEEEGEKEINDLMRDALCCLRVRLTKSTDFGLINIAMGYNLATCKRFIALPDTSKIQCLPFSATSRTLATEVNILRGTQEPNLSGYSDIKSSLIRSLRGPNIITGLV</sequence>
<keyword evidence="2" id="KW-1185">Reference proteome</keyword>
<dbReference type="Proteomes" id="UP000092460">
    <property type="component" value="Unassembled WGS sequence"/>
</dbReference>
<accession>A0A1B0B3W5</accession>
<dbReference type="EnsemblMetazoa" id="GPPI018002-RA">
    <property type="protein sequence ID" value="GPPI018002-PA"/>
    <property type="gene ID" value="GPPI018002"/>
</dbReference>
<protein>
    <submittedName>
        <fullName evidence="1">Uncharacterized protein</fullName>
    </submittedName>
</protein>
<dbReference type="EMBL" id="JXJN01008096">
    <property type="status" value="NOT_ANNOTATED_CDS"/>
    <property type="molecule type" value="Genomic_DNA"/>
</dbReference>
<dbReference type="VEuPathDB" id="VectorBase:GPPI018002"/>
<name>A0A1B0B3W5_9MUSC</name>
<proteinExistence type="predicted"/>
<evidence type="ECO:0000313" key="2">
    <source>
        <dbReference type="Proteomes" id="UP000092460"/>
    </source>
</evidence>
<dbReference type="AlphaFoldDB" id="A0A1B0B3W5"/>
<reference evidence="1" key="2">
    <citation type="submission" date="2020-05" db="UniProtKB">
        <authorList>
            <consortium name="EnsemblMetazoa"/>
        </authorList>
    </citation>
    <scope>IDENTIFICATION</scope>
    <source>
        <strain evidence="1">IAEA</strain>
    </source>
</reference>
<reference evidence="2" key="1">
    <citation type="submission" date="2015-01" db="EMBL/GenBank/DDBJ databases">
        <authorList>
            <person name="Aksoy S."/>
            <person name="Warren W."/>
            <person name="Wilson R.K."/>
        </authorList>
    </citation>
    <scope>NUCLEOTIDE SEQUENCE [LARGE SCALE GENOMIC DNA]</scope>
    <source>
        <strain evidence="2">IAEA</strain>
    </source>
</reference>
<evidence type="ECO:0000313" key="1">
    <source>
        <dbReference type="EnsemblMetazoa" id="GPPI018002-PA"/>
    </source>
</evidence>
<organism evidence="1 2">
    <name type="scientific">Glossina palpalis gambiensis</name>
    <dbReference type="NCBI Taxonomy" id="67801"/>
    <lineage>
        <taxon>Eukaryota</taxon>
        <taxon>Metazoa</taxon>
        <taxon>Ecdysozoa</taxon>
        <taxon>Arthropoda</taxon>
        <taxon>Hexapoda</taxon>
        <taxon>Insecta</taxon>
        <taxon>Pterygota</taxon>
        <taxon>Neoptera</taxon>
        <taxon>Endopterygota</taxon>
        <taxon>Diptera</taxon>
        <taxon>Brachycera</taxon>
        <taxon>Muscomorpha</taxon>
        <taxon>Hippoboscoidea</taxon>
        <taxon>Glossinidae</taxon>
        <taxon>Glossina</taxon>
    </lineage>
</organism>